<feature type="domain" description="PEGA" evidence="2">
    <location>
        <begin position="30"/>
        <end position="81"/>
    </location>
</feature>
<dbReference type="RefSeq" id="WP_012499346.1">
    <property type="nucleotide sequence ID" value="NC_011026.1"/>
</dbReference>
<evidence type="ECO:0000313" key="3">
    <source>
        <dbReference type="EMBL" id="ACF13262.1"/>
    </source>
</evidence>
<dbReference type="OrthoDB" id="194242at2"/>
<dbReference type="AlphaFoldDB" id="B3QWE9"/>
<dbReference type="InterPro" id="IPR013229">
    <property type="entry name" value="PEGA"/>
</dbReference>
<dbReference type="KEGG" id="cts:Ctha_0794"/>
<feature type="chain" id="PRO_5002797706" description="PEGA domain-containing protein" evidence="1">
    <location>
        <begin position="22"/>
        <end position="266"/>
    </location>
</feature>
<keyword evidence="4" id="KW-1185">Reference proteome</keyword>
<evidence type="ECO:0000259" key="2">
    <source>
        <dbReference type="Pfam" id="PF08308"/>
    </source>
</evidence>
<proteinExistence type="predicted"/>
<organism evidence="3 4">
    <name type="scientific">Chloroherpeton thalassium (strain ATCC 35110 / GB-78)</name>
    <dbReference type="NCBI Taxonomy" id="517418"/>
    <lineage>
        <taxon>Bacteria</taxon>
        <taxon>Pseudomonadati</taxon>
        <taxon>Chlorobiota</taxon>
        <taxon>Chlorobiia</taxon>
        <taxon>Chlorobiales</taxon>
        <taxon>Chloroherpetonaceae</taxon>
        <taxon>Chloroherpeton</taxon>
    </lineage>
</organism>
<dbReference type="EMBL" id="CP001100">
    <property type="protein sequence ID" value="ACF13262.1"/>
    <property type="molecule type" value="Genomic_DNA"/>
</dbReference>
<evidence type="ECO:0000256" key="1">
    <source>
        <dbReference type="SAM" id="SignalP"/>
    </source>
</evidence>
<feature type="signal peptide" evidence="1">
    <location>
        <begin position="1"/>
        <end position="21"/>
    </location>
</feature>
<dbReference type="eggNOG" id="ENOG5032RN3">
    <property type="taxonomic scope" value="Bacteria"/>
</dbReference>
<keyword evidence="1" id="KW-0732">Signal</keyword>
<sequence length="266" mass="29705">MKKIIRQMLLVVLATQFFGCATILNGTHEDISISSTPSRAKVTIDHQPYGQTPVIANLSRKKKHIVKISQPGFYDYEMIITQHVSGALLGNILLGGLIGLVVDASSGGMWELKPTDIRAYLRKTDSPVENFSEEVSLFPTDRNLIDAEFSVVWETLLDEITKMGYKMTTADMKTGTIETDARLEYGAGLSEISDASFSDEQDCNQKKTRLSLTVEPNGEKTMVIVTVEIEGYIDYGGIESGEWARFESNKMFEAKLLHNIQQRLKK</sequence>
<name>B3QWE9_CHLT3</name>
<dbReference type="Proteomes" id="UP000001208">
    <property type="component" value="Chromosome"/>
</dbReference>
<gene>
    <name evidence="3" type="ordered locus">Ctha_0794</name>
</gene>
<evidence type="ECO:0000313" key="4">
    <source>
        <dbReference type="Proteomes" id="UP000001208"/>
    </source>
</evidence>
<protein>
    <recommendedName>
        <fullName evidence="2">PEGA domain-containing protein</fullName>
    </recommendedName>
</protein>
<dbReference type="Pfam" id="PF08308">
    <property type="entry name" value="PEGA"/>
    <property type="match status" value="1"/>
</dbReference>
<accession>B3QWE9</accession>
<reference evidence="3 4" key="1">
    <citation type="submission" date="2008-06" db="EMBL/GenBank/DDBJ databases">
        <title>Complete sequence of Chloroherpeton thalassium ATCC 35110.</title>
        <authorList>
            <consortium name="US DOE Joint Genome Institute"/>
            <person name="Lucas S."/>
            <person name="Copeland A."/>
            <person name="Lapidus A."/>
            <person name="Glavina del Rio T."/>
            <person name="Dalin E."/>
            <person name="Tice H."/>
            <person name="Bruce D."/>
            <person name="Goodwin L."/>
            <person name="Pitluck S."/>
            <person name="Schmutz J."/>
            <person name="Larimer F."/>
            <person name="Land M."/>
            <person name="Hauser L."/>
            <person name="Kyrpides N."/>
            <person name="Mikhailova N."/>
            <person name="Liu Z."/>
            <person name="Li T."/>
            <person name="Zhao F."/>
            <person name="Overmann J."/>
            <person name="Bryant D.A."/>
            <person name="Richardson P."/>
        </authorList>
    </citation>
    <scope>NUCLEOTIDE SEQUENCE [LARGE SCALE GENOMIC DNA]</scope>
    <source>
        <strain evidence="4">ATCC 35110 / GB-78</strain>
    </source>
</reference>
<dbReference type="HOGENOM" id="CLU_1044672_0_0_10"/>